<dbReference type="InterPro" id="IPR001584">
    <property type="entry name" value="Integrase_cat-core"/>
</dbReference>
<evidence type="ECO:0000256" key="4">
    <source>
        <dbReference type="ARBA" id="ARBA00022801"/>
    </source>
</evidence>
<evidence type="ECO:0000256" key="2">
    <source>
        <dbReference type="ARBA" id="ARBA00022723"/>
    </source>
</evidence>
<keyword evidence="7" id="KW-1185">Reference proteome</keyword>
<organism evidence="6 7">
    <name type="scientific">Gossypium anomalum</name>
    <dbReference type="NCBI Taxonomy" id="47600"/>
    <lineage>
        <taxon>Eukaryota</taxon>
        <taxon>Viridiplantae</taxon>
        <taxon>Streptophyta</taxon>
        <taxon>Embryophyta</taxon>
        <taxon>Tracheophyta</taxon>
        <taxon>Spermatophyta</taxon>
        <taxon>Magnoliopsida</taxon>
        <taxon>eudicotyledons</taxon>
        <taxon>Gunneridae</taxon>
        <taxon>Pentapetalae</taxon>
        <taxon>rosids</taxon>
        <taxon>malvids</taxon>
        <taxon>Malvales</taxon>
        <taxon>Malvaceae</taxon>
        <taxon>Malvoideae</taxon>
        <taxon>Gossypium</taxon>
    </lineage>
</organism>
<proteinExistence type="predicted"/>
<dbReference type="GO" id="GO:0008270">
    <property type="term" value="F:zinc ion binding"/>
    <property type="evidence" value="ECO:0007669"/>
    <property type="project" value="InterPro"/>
</dbReference>
<evidence type="ECO:0000313" key="7">
    <source>
        <dbReference type="Proteomes" id="UP000701853"/>
    </source>
</evidence>
<dbReference type="InterPro" id="IPR001878">
    <property type="entry name" value="Znf_CCHC"/>
</dbReference>
<dbReference type="InterPro" id="IPR012337">
    <property type="entry name" value="RNaseH-like_sf"/>
</dbReference>
<feature type="domain" description="Integrase catalytic" evidence="5">
    <location>
        <begin position="462"/>
        <end position="590"/>
    </location>
</feature>
<protein>
    <recommendedName>
        <fullName evidence="5">Integrase catalytic domain-containing protein</fullName>
    </recommendedName>
</protein>
<dbReference type="OrthoDB" id="547913at2759"/>
<accession>A0A8J6D0F7</accession>
<dbReference type="Pfam" id="PF14223">
    <property type="entry name" value="Retrotran_gag_2"/>
    <property type="match status" value="1"/>
</dbReference>
<dbReference type="InterPro" id="IPR036875">
    <property type="entry name" value="Znf_CCHC_sf"/>
</dbReference>
<evidence type="ECO:0000256" key="1">
    <source>
        <dbReference type="ARBA" id="ARBA00022670"/>
    </source>
</evidence>
<dbReference type="CDD" id="cd09272">
    <property type="entry name" value="RNase_HI_RT_Ty1"/>
    <property type="match status" value="1"/>
</dbReference>
<dbReference type="SMART" id="SM00343">
    <property type="entry name" value="ZnF_C2HC"/>
    <property type="match status" value="2"/>
</dbReference>
<dbReference type="GO" id="GO:0015074">
    <property type="term" value="P:DNA integration"/>
    <property type="evidence" value="ECO:0007669"/>
    <property type="project" value="InterPro"/>
</dbReference>
<dbReference type="GO" id="GO:0006508">
    <property type="term" value="P:proteolysis"/>
    <property type="evidence" value="ECO:0007669"/>
    <property type="project" value="UniProtKB-KW"/>
</dbReference>
<dbReference type="Proteomes" id="UP000701853">
    <property type="component" value="Chromosome 7"/>
</dbReference>
<dbReference type="InterPro" id="IPR013103">
    <property type="entry name" value="RVT_2"/>
</dbReference>
<name>A0A8J6D0F7_9ROSI</name>
<dbReference type="GO" id="GO:0003676">
    <property type="term" value="F:nucleic acid binding"/>
    <property type="evidence" value="ECO:0007669"/>
    <property type="project" value="InterPro"/>
</dbReference>
<dbReference type="InterPro" id="IPR039537">
    <property type="entry name" value="Retrotran_Ty1/copia-like"/>
</dbReference>
<reference evidence="6 7" key="1">
    <citation type="journal article" date="2021" name="bioRxiv">
        <title>The Gossypium anomalum genome as a resource for cotton improvement and evolutionary analysis of hybrid incompatibility.</title>
        <authorList>
            <person name="Grover C.E."/>
            <person name="Yuan D."/>
            <person name="Arick M.A."/>
            <person name="Miller E.R."/>
            <person name="Hu G."/>
            <person name="Peterson D.G."/>
            <person name="Wendel J.F."/>
            <person name="Udall J.A."/>
        </authorList>
    </citation>
    <scope>NUCLEOTIDE SEQUENCE [LARGE SCALE GENOMIC DNA]</scope>
    <source>
        <strain evidence="6">JFW-Udall</strain>
        <tissue evidence="6">Leaf</tissue>
    </source>
</reference>
<dbReference type="Pfam" id="PF13961">
    <property type="entry name" value="DUF4219"/>
    <property type="match status" value="1"/>
</dbReference>
<comment type="caution">
    <text evidence="6">The sequence shown here is derived from an EMBL/GenBank/DDBJ whole genome shotgun (WGS) entry which is preliminary data.</text>
</comment>
<evidence type="ECO:0000313" key="6">
    <source>
        <dbReference type="EMBL" id="KAG8488945.1"/>
    </source>
</evidence>
<gene>
    <name evidence="6" type="ORF">CXB51_017000</name>
</gene>
<evidence type="ECO:0000259" key="5">
    <source>
        <dbReference type="PROSITE" id="PS50994"/>
    </source>
</evidence>
<dbReference type="InterPro" id="IPR036397">
    <property type="entry name" value="RNaseH_sf"/>
</dbReference>
<dbReference type="PANTHER" id="PTHR42648:SF18">
    <property type="entry name" value="RETROTRANSPOSON, UNCLASSIFIED-LIKE PROTEIN"/>
    <property type="match status" value="1"/>
</dbReference>
<keyword evidence="1" id="KW-0645">Protease</keyword>
<dbReference type="PANTHER" id="PTHR42648">
    <property type="entry name" value="TRANSPOSASE, PUTATIVE-RELATED"/>
    <property type="match status" value="1"/>
</dbReference>
<sequence length="1054" mass="120167">MFLLACLIAAKISFSPPPPLVFAGENYNIWAMKMKTYQQAHDLWNVVLNDIKPPPLRANQTIAQIKQHSEDTTKKYKAMSCLQSGVSDVIFTRIMACDTPKDFENLRMKDSETIKQYADRIMATVNNIKLLGDEFSDQRVVEKVITTLPEKYESKISSLKDSRDLSAILLTELINALYAQEQRRANRMEDHSEGAFQKEKGKKDTAKKKFSACAHCKKTTHLEKYCWYRPDIQCSSCKQLGHIEKVCKNKPKAQLQHQNQAQAAEDVEALEEHVFAASCFASSSKVSKNWLIDSGCTHHMASDKSMFRELDTSFVSKVRISNGELLEAKGNGKAVICTQSGNKTISEVLYVPDIDQNLLSVGQLLEKGYSIIFERKTYMINDSFGQELVTVAMYDRSFILNVNQLQAKAHTALADESCLWHKRMGHVNYKSLSLLHKMSLVEDMSRIELKNDVCEVCQLDKQTKLPFPVNKAWRAQQRLQLVYTDICGPMKTTSLNGSRYFALFIDDCTRFCWVSFLKQKSDVVGFFCKFKALAKNQASCKLKCIRSDNGTEYVSQRFQNICDEAGIQHQLTTIYTPQQNGVCERKNRAVLDMARLPTNTIRGKTPFEAWFGQKPIFLQLKVFGCLCYVLVPAEKRTKFEKRSMVFDPLTKKIVVSRDVKFNEVSYWKWDRTDASLLEENQNDLDLQYAEIEAKGDYDDVPVRGTRTLAGIYERCAVTMVEPFWSKNNADGSLNKYKARLVLNGYSQQQRVDFFETFATVARLDTIRLVFALATQKQWKVHQLDVKSAFLNGFLKEEIFIEQPDGFKVAGEEHKVYKLKKALYGLKQAPKAWHDRIDSYLSRLGFKKSISEPTLYVNKAEKETLLIVSLYVDDLLVTGCRSELIEDFKKQMQDVFEMTDLGLMIYFLSMEVNQNEHGIFISQQAFVLKVLSKFSMSKCKPASTLVALREKLSSTSEHDQVDEKAHFKAAKRVLRYVKRTLGYGVKFERAEELKLVGYSDSDWAGSVDDMKSTSGYFFTLGSGVFSWSSKKQQKVAQSTIEAEYITAATASSNLA</sequence>
<dbReference type="Gene3D" id="3.30.420.10">
    <property type="entry name" value="Ribonuclease H-like superfamily/Ribonuclease H"/>
    <property type="match status" value="1"/>
</dbReference>
<keyword evidence="3" id="KW-0064">Aspartyl protease</keyword>
<dbReference type="SUPFAM" id="SSF56672">
    <property type="entry name" value="DNA/RNA polymerases"/>
    <property type="match status" value="1"/>
</dbReference>
<evidence type="ECO:0000256" key="3">
    <source>
        <dbReference type="ARBA" id="ARBA00022750"/>
    </source>
</evidence>
<dbReference type="InterPro" id="IPR025724">
    <property type="entry name" value="GAG-pre-integrase_dom"/>
</dbReference>
<dbReference type="AlphaFoldDB" id="A0A8J6D0F7"/>
<keyword evidence="4" id="KW-0378">Hydrolase</keyword>
<dbReference type="EMBL" id="JAHUZN010000007">
    <property type="protein sequence ID" value="KAG8488945.1"/>
    <property type="molecule type" value="Genomic_DNA"/>
</dbReference>
<dbReference type="InterPro" id="IPR043502">
    <property type="entry name" value="DNA/RNA_pol_sf"/>
</dbReference>
<dbReference type="GO" id="GO:0004190">
    <property type="term" value="F:aspartic-type endopeptidase activity"/>
    <property type="evidence" value="ECO:0007669"/>
    <property type="project" value="UniProtKB-KW"/>
</dbReference>
<dbReference type="Pfam" id="PF13976">
    <property type="entry name" value="gag_pre-integrs"/>
    <property type="match status" value="1"/>
</dbReference>
<keyword evidence="2" id="KW-0479">Metal-binding</keyword>
<dbReference type="InterPro" id="IPR054722">
    <property type="entry name" value="PolX-like_BBD"/>
</dbReference>
<dbReference type="Pfam" id="PF07727">
    <property type="entry name" value="RVT_2"/>
    <property type="match status" value="1"/>
</dbReference>
<dbReference type="InterPro" id="IPR025314">
    <property type="entry name" value="DUF4219"/>
</dbReference>
<dbReference type="SUPFAM" id="SSF57756">
    <property type="entry name" value="Retrovirus zinc finger-like domains"/>
    <property type="match status" value="1"/>
</dbReference>
<dbReference type="Pfam" id="PF00665">
    <property type="entry name" value="rve"/>
    <property type="match status" value="1"/>
</dbReference>
<dbReference type="SUPFAM" id="SSF53098">
    <property type="entry name" value="Ribonuclease H-like"/>
    <property type="match status" value="1"/>
</dbReference>
<dbReference type="PROSITE" id="PS50994">
    <property type="entry name" value="INTEGRASE"/>
    <property type="match status" value="1"/>
</dbReference>
<dbReference type="Pfam" id="PF22936">
    <property type="entry name" value="Pol_BBD"/>
    <property type="match status" value="1"/>
</dbReference>